<gene>
    <name evidence="10" type="primary">fliN</name>
    <name evidence="10" type="ORF">EP073_13310</name>
</gene>
<protein>
    <recommendedName>
        <fullName evidence="3">Flagellar motor switch protein FliN</fullName>
    </recommendedName>
</protein>
<dbReference type="Pfam" id="PF01052">
    <property type="entry name" value="FliMN_C"/>
    <property type="match status" value="1"/>
</dbReference>
<evidence type="ECO:0000256" key="6">
    <source>
        <dbReference type="ARBA" id="ARBA00022779"/>
    </source>
</evidence>
<keyword evidence="7" id="KW-0472">Membrane</keyword>
<evidence type="ECO:0000259" key="9">
    <source>
        <dbReference type="Pfam" id="PF01052"/>
    </source>
</evidence>
<dbReference type="GO" id="GO:0005886">
    <property type="term" value="C:plasma membrane"/>
    <property type="evidence" value="ECO:0007669"/>
    <property type="project" value="UniProtKB-SubCell"/>
</dbReference>
<comment type="similarity">
    <text evidence="2">Belongs to the FliN/MopA/SpaO family.</text>
</comment>
<dbReference type="InterPro" id="IPR001543">
    <property type="entry name" value="FliN-like_C"/>
</dbReference>
<name>A0A3R5V0Q6_9BACT</name>
<dbReference type="GO" id="GO:0003774">
    <property type="term" value="F:cytoskeletal motor activity"/>
    <property type="evidence" value="ECO:0007669"/>
    <property type="project" value="InterPro"/>
</dbReference>
<evidence type="ECO:0000256" key="3">
    <source>
        <dbReference type="ARBA" id="ARBA00021897"/>
    </source>
</evidence>
<keyword evidence="5" id="KW-0145">Chemotaxis</keyword>
<dbReference type="SUPFAM" id="SSF101801">
    <property type="entry name" value="Surface presentation of antigens (SPOA)"/>
    <property type="match status" value="1"/>
</dbReference>
<dbReference type="Proteomes" id="UP000287502">
    <property type="component" value="Chromosome"/>
</dbReference>
<dbReference type="PANTHER" id="PTHR43484:SF1">
    <property type="entry name" value="FLAGELLAR MOTOR SWITCH PROTEIN FLIN"/>
    <property type="match status" value="1"/>
</dbReference>
<dbReference type="OrthoDB" id="9773459at2"/>
<comment type="function">
    <text evidence="8">FliM is one of three proteins (FliG, FliN, FliM) that forms the rotor-mounted switch complex (C ring), located at the base of the basal body. This complex interacts with the CheY and CheZ chemotaxis proteins, in addition to contacting components of the motor that determine the direction of flagellar rotation.</text>
</comment>
<evidence type="ECO:0000256" key="8">
    <source>
        <dbReference type="ARBA" id="ARBA00025044"/>
    </source>
</evidence>
<keyword evidence="11" id="KW-1185">Reference proteome</keyword>
<keyword evidence="4" id="KW-1003">Cell membrane</keyword>
<proteinExistence type="inferred from homology"/>
<dbReference type="SUPFAM" id="SSF103039">
    <property type="entry name" value="CheC-like"/>
    <property type="match status" value="1"/>
</dbReference>
<dbReference type="NCBIfam" id="TIGR02480">
    <property type="entry name" value="fliN"/>
    <property type="match status" value="1"/>
</dbReference>
<dbReference type="Gene3D" id="3.40.1550.10">
    <property type="entry name" value="CheC-like"/>
    <property type="match status" value="1"/>
</dbReference>
<dbReference type="InterPro" id="IPR036429">
    <property type="entry name" value="SpoA-like_sf"/>
</dbReference>
<sequence>MKVMRKELDKGKYAAFTGVITDMFASTFGSMFDKEISISLSDAYAGSAEELMYGYEAQTAVPVTEEKSGFDAGLFFYTKDITMLAALMLMMDSEGTDELGEDDPDAVKELCQQLLASVTVPIEERLGKKVSFKVDDVLKNENSALFQSESYFIADMKFTIGERKTAMRFFMDEDLLSLFSGKSGSSGSGASDEEPDFATAFTFPDDPDDRTGDSMGSIGGGISGGQNMDMLLDIDVPVSVKMGSTRMFLKDILTMGSGNIVELDESADESVELVVNNKVIARGEVVIVDGYFGFRIKEIVSRAERLKKLKD</sequence>
<dbReference type="EMBL" id="CP035108">
    <property type="protein sequence ID" value="QAR34345.1"/>
    <property type="molecule type" value="Genomic_DNA"/>
</dbReference>
<keyword evidence="10" id="KW-0969">Cilium</keyword>
<dbReference type="InterPro" id="IPR051469">
    <property type="entry name" value="FliN/MopA/SpaO"/>
</dbReference>
<reference evidence="10 11" key="1">
    <citation type="submission" date="2019-01" db="EMBL/GenBank/DDBJ databases">
        <title>Geovibrio thiophilus DSM 11263, complete genome.</title>
        <authorList>
            <person name="Spring S."/>
            <person name="Bunk B."/>
            <person name="Sproer C."/>
        </authorList>
    </citation>
    <scope>NUCLEOTIDE SEQUENCE [LARGE SCALE GENOMIC DNA]</scope>
    <source>
        <strain evidence="10 11">DSM 11263</strain>
    </source>
</reference>
<accession>A0A3R5V0Q6</accession>
<dbReference type="Gene3D" id="2.30.330.10">
    <property type="entry name" value="SpoA-like"/>
    <property type="match status" value="1"/>
</dbReference>
<evidence type="ECO:0000256" key="7">
    <source>
        <dbReference type="ARBA" id="ARBA00023136"/>
    </source>
</evidence>
<dbReference type="AlphaFoldDB" id="A0A3R5V0Q6"/>
<keyword evidence="10" id="KW-0282">Flagellum</keyword>
<evidence type="ECO:0000313" key="10">
    <source>
        <dbReference type="EMBL" id="QAR34345.1"/>
    </source>
</evidence>
<evidence type="ECO:0000313" key="11">
    <source>
        <dbReference type="Proteomes" id="UP000287502"/>
    </source>
</evidence>
<dbReference type="KEGG" id="gtl:EP073_13310"/>
<dbReference type="GO" id="GO:0071973">
    <property type="term" value="P:bacterial-type flagellum-dependent cell motility"/>
    <property type="evidence" value="ECO:0007669"/>
    <property type="project" value="InterPro"/>
</dbReference>
<comment type="subcellular location">
    <subcellularLocation>
        <location evidence="1">Cell membrane</location>
        <topology evidence="1">Peripheral membrane protein</topology>
        <orientation evidence="1">Cytoplasmic side</orientation>
    </subcellularLocation>
</comment>
<dbReference type="InterPro" id="IPR028976">
    <property type="entry name" value="CheC-like_sf"/>
</dbReference>
<evidence type="ECO:0000256" key="1">
    <source>
        <dbReference type="ARBA" id="ARBA00004413"/>
    </source>
</evidence>
<dbReference type="GO" id="GO:0009425">
    <property type="term" value="C:bacterial-type flagellum basal body"/>
    <property type="evidence" value="ECO:0007669"/>
    <property type="project" value="InterPro"/>
</dbReference>
<keyword evidence="10" id="KW-0966">Cell projection</keyword>
<dbReference type="InterPro" id="IPR001172">
    <property type="entry name" value="FliN_T3SS_HrcQb"/>
</dbReference>
<dbReference type="GO" id="GO:0006935">
    <property type="term" value="P:chemotaxis"/>
    <property type="evidence" value="ECO:0007669"/>
    <property type="project" value="UniProtKB-KW"/>
</dbReference>
<organism evidence="10 11">
    <name type="scientific">Geovibrio thiophilus</name>
    <dbReference type="NCBI Taxonomy" id="139438"/>
    <lineage>
        <taxon>Bacteria</taxon>
        <taxon>Pseudomonadati</taxon>
        <taxon>Deferribacterota</taxon>
        <taxon>Deferribacteres</taxon>
        <taxon>Deferribacterales</taxon>
        <taxon>Geovibrionaceae</taxon>
        <taxon>Geovibrio</taxon>
    </lineage>
</organism>
<feature type="domain" description="Flagellar motor switch protein FliN-like C-terminal" evidence="9">
    <location>
        <begin position="230"/>
        <end position="300"/>
    </location>
</feature>
<evidence type="ECO:0000256" key="2">
    <source>
        <dbReference type="ARBA" id="ARBA00009226"/>
    </source>
</evidence>
<dbReference type="InterPro" id="IPR012826">
    <property type="entry name" value="FliN"/>
</dbReference>
<evidence type="ECO:0000256" key="4">
    <source>
        <dbReference type="ARBA" id="ARBA00022475"/>
    </source>
</evidence>
<dbReference type="PRINTS" id="PR00956">
    <property type="entry name" value="FLGMOTORFLIN"/>
</dbReference>
<dbReference type="PANTHER" id="PTHR43484">
    <property type="match status" value="1"/>
</dbReference>
<keyword evidence="6" id="KW-0283">Flagellar rotation</keyword>
<evidence type="ECO:0000256" key="5">
    <source>
        <dbReference type="ARBA" id="ARBA00022500"/>
    </source>
</evidence>